<feature type="compositionally biased region" description="Acidic residues" evidence="1">
    <location>
        <begin position="1084"/>
        <end position="1094"/>
    </location>
</feature>
<dbReference type="Pfam" id="PF12965">
    <property type="entry name" value="DUF3854"/>
    <property type="match status" value="1"/>
</dbReference>
<feature type="compositionally biased region" description="Polar residues" evidence="1">
    <location>
        <begin position="1018"/>
        <end position="1028"/>
    </location>
</feature>
<dbReference type="EMBL" id="JAHHHV010000004">
    <property type="protein sequence ID" value="MBW4464035.1"/>
    <property type="molecule type" value="Genomic_DNA"/>
</dbReference>
<evidence type="ECO:0000259" key="2">
    <source>
        <dbReference type="Pfam" id="PF12965"/>
    </source>
</evidence>
<dbReference type="PANTHER" id="PTHR34985">
    <property type="entry name" value="SLR0554 PROTEIN"/>
    <property type="match status" value="1"/>
</dbReference>
<accession>A0A951P7R1</accession>
<protein>
    <submittedName>
        <fullName evidence="3">DUF3854 domain-containing protein</fullName>
    </submittedName>
</protein>
<feature type="region of interest" description="Disordered" evidence="1">
    <location>
        <begin position="1057"/>
        <end position="1094"/>
    </location>
</feature>
<dbReference type="NCBIfam" id="NF042913">
    <property type="entry name" value="CyRepA1"/>
    <property type="match status" value="1"/>
</dbReference>
<dbReference type="AlphaFoldDB" id="A0A951P7R1"/>
<comment type="caution">
    <text evidence="3">The sequence shown here is derived from an EMBL/GenBank/DDBJ whole genome shotgun (WGS) entry which is preliminary data.</text>
</comment>
<evidence type="ECO:0000256" key="1">
    <source>
        <dbReference type="SAM" id="MobiDB-lite"/>
    </source>
</evidence>
<dbReference type="InterPro" id="IPR049996">
    <property type="entry name" value="Slr7037-like"/>
</dbReference>
<organism evidence="3 4">
    <name type="scientific">Pegethrix bostrychoides GSE-TBD4-15B</name>
    <dbReference type="NCBI Taxonomy" id="2839662"/>
    <lineage>
        <taxon>Bacteria</taxon>
        <taxon>Bacillati</taxon>
        <taxon>Cyanobacteriota</taxon>
        <taxon>Cyanophyceae</taxon>
        <taxon>Oculatellales</taxon>
        <taxon>Oculatellaceae</taxon>
        <taxon>Pegethrix</taxon>
    </lineage>
</organism>
<feature type="domain" description="DUF3854" evidence="2">
    <location>
        <begin position="188"/>
        <end position="313"/>
    </location>
</feature>
<evidence type="ECO:0000313" key="4">
    <source>
        <dbReference type="Proteomes" id="UP000707356"/>
    </source>
</evidence>
<name>A0A951P7R1_9CYAN</name>
<gene>
    <name evidence="3" type="ORF">KME07_01170</name>
</gene>
<evidence type="ECO:0000313" key="3">
    <source>
        <dbReference type="EMBL" id="MBW4464035.1"/>
    </source>
</evidence>
<dbReference type="Proteomes" id="UP000707356">
    <property type="component" value="Unassembled WGS sequence"/>
</dbReference>
<reference evidence="3" key="2">
    <citation type="journal article" date="2022" name="Microbiol. Resour. Announc.">
        <title>Metagenome Sequencing to Explore Phylogenomics of Terrestrial Cyanobacteria.</title>
        <authorList>
            <person name="Ward R.D."/>
            <person name="Stajich J.E."/>
            <person name="Johansen J.R."/>
            <person name="Huntemann M."/>
            <person name="Clum A."/>
            <person name="Foster B."/>
            <person name="Foster B."/>
            <person name="Roux S."/>
            <person name="Palaniappan K."/>
            <person name="Varghese N."/>
            <person name="Mukherjee S."/>
            <person name="Reddy T.B.K."/>
            <person name="Daum C."/>
            <person name="Copeland A."/>
            <person name="Chen I.A."/>
            <person name="Ivanova N.N."/>
            <person name="Kyrpides N.C."/>
            <person name="Shapiro N."/>
            <person name="Eloe-Fadrosh E.A."/>
            <person name="Pietrasiak N."/>
        </authorList>
    </citation>
    <scope>NUCLEOTIDE SEQUENCE</scope>
    <source>
        <strain evidence="3">GSE-TBD4-15B</strain>
    </source>
</reference>
<dbReference type="InterPro" id="IPR024385">
    <property type="entry name" value="DUF3854"/>
</dbReference>
<proteinExistence type="predicted"/>
<sequence>MQALSRSNASLALASSALADSEKITIGADFYEQIHREYTADSAIALELFEATVQLTPDLILLPGGEVETPIHNTLNWSYSRFTQQAKRGELWAALLLNEDGSTWQAKLSSPRLDQSKTLRALQQRLEQPVLKSQLKDLLKQYPDATIYQKYETAVGNGSRAYLPHVPPEIRQRIAERYQVDVPLSGSFWSWLANHPEIPILFTEGGKKALSLLSLGYIAIALYGVNGGYRSKDDLGYPVKPHLAADVERFAAGRSVLLAFDQDVKTSTRHSVALAVRRFSYLLMQAGSEVSIVQWQPKQGKGVDDLIVAQGEAAWHQAYSDAMPFEHWQIAQRLENRLTYPATLKLTTADLSTIAVEQLPESGIIGLTSAKGTGKTKFIAKTVIDSDKVLSAGHRVSLMRNLSHRLGLDYRGDLDKVKGQFINGAGYSLRVGFCVDALLAIDPERFAGCDLVLDELVQVLRHLLTSSTCAKDGKRPALLTRFQQIVQVSRRVIVADADLDNVSLHYLQTLRPEDSGLFLIRNDYQPAGYPVRFIDAPDRGGITLELLQAVDHLPSGQVLYIATDSKAFSKTIARMIGQQNPESRVLVINSETSGGDCETEFMQQPDVVLAVGEYDVIIASPSVATGVSIEAQGIISKVYGIFTGASSTDADLAQALGRVREPVERVVWCSTVGNNFSKVSRSANPIELKRYLLDKTSTTISLIRSGLKADVAGAVTNCDWQADPHINLYSRISADQNFAMQHLRTALLVRLKHEGNQVKLEAQEADPVMRLLLADVRNEIKQQDAETLVKAEILSYLDVALLEQKELLSLDEQRALARYYLCDFYCLEPQLLTPEFVLWDREGKRRSDVLSLEAQMQWGIALERDIKALERQLYWGQGHCTWDFSHAELRRTLRQKLGLEKFLDPELEWTEYDLEAEAKGARELATPVQAGLNFTIPSGERENGRPKMSDVQIVHQLLSQFGIKVAFRWSRLVAGHEGEKLRVYRLDEEHWQTMTSILERRQGKRVGLEQKAAAEAGSSPQLDSQIQQGDPAMGGDGSASEGLERMDSAVLAMSTDLLSLGDSQPETDVLECSESLTPLLSQEADSDEPNATDC</sequence>
<reference evidence="3" key="1">
    <citation type="submission" date="2021-05" db="EMBL/GenBank/DDBJ databases">
        <authorList>
            <person name="Pietrasiak N."/>
            <person name="Ward R."/>
            <person name="Stajich J.E."/>
            <person name="Kurbessoian T."/>
        </authorList>
    </citation>
    <scope>NUCLEOTIDE SEQUENCE</scope>
    <source>
        <strain evidence="3">GSE-TBD4-15B</strain>
    </source>
</reference>
<dbReference type="PANTHER" id="PTHR34985:SF1">
    <property type="entry name" value="SLR0554 PROTEIN"/>
    <property type="match status" value="1"/>
</dbReference>
<feature type="region of interest" description="Disordered" evidence="1">
    <location>
        <begin position="1003"/>
        <end position="1041"/>
    </location>
</feature>